<evidence type="ECO:0000256" key="6">
    <source>
        <dbReference type="ARBA" id="ARBA00022741"/>
    </source>
</evidence>
<evidence type="ECO:0000313" key="17">
    <source>
        <dbReference type="Proteomes" id="UP000046395"/>
    </source>
</evidence>
<dbReference type="GO" id="GO:0006094">
    <property type="term" value="P:gluconeogenesis"/>
    <property type="evidence" value="ECO:0007669"/>
    <property type="project" value="InterPro"/>
</dbReference>
<dbReference type="Gene3D" id="2.170.8.10">
    <property type="entry name" value="Phosphoenolpyruvate Carboxykinase, domain 2"/>
    <property type="match status" value="1"/>
</dbReference>
<organism evidence="17 18">
    <name type="scientific">Trichuris muris</name>
    <name type="common">Mouse whipworm</name>
    <dbReference type="NCBI Taxonomy" id="70415"/>
    <lineage>
        <taxon>Eukaryota</taxon>
        <taxon>Metazoa</taxon>
        <taxon>Ecdysozoa</taxon>
        <taxon>Nematoda</taxon>
        <taxon>Enoplea</taxon>
        <taxon>Dorylaimia</taxon>
        <taxon>Trichinellida</taxon>
        <taxon>Trichuridae</taxon>
        <taxon>Trichuris</taxon>
    </lineage>
</organism>
<evidence type="ECO:0000256" key="14">
    <source>
        <dbReference type="ARBA" id="ARBA00072283"/>
    </source>
</evidence>
<comment type="catalytic activity">
    <reaction evidence="11">
        <text>oxaloacetate + GTP = phosphoenolpyruvate + GDP + CO2</text>
        <dbReference type="Rhea" id="RHEA:10388"/>
        <dbReference type="ChEBI" id="CHEBI:16452"/>
        <dbReference type="ChEBI" id="CHEBI:16526"/>
        <dbReference type="ChEBI" id="CHEBI:37565"/>
        <dbReference type="ChEBI" id="CHEBI:58189"/>
        <dbReference type="ChEBI" id="CHEBI:58702"/>
        <dbReference type="EC" id="4.1.1.32"/>
    </reaction>
</comment>
<dbReference type="SUPFAM" id="SSF53795">
    <property type="entry name" value="PEP carboxykinase-like"/>
    <property type="match status" value="1"/>
</dbReference>
<keyword evidence="9" id="KW-0464">Manganese</keyword>
<dbReference type="Gene3D" id="3.90.228.20">
    <property type="match status" value="1"/>
</dbReference>
<dbReference type="InterPro" id="IPR008209">
    <property type="entry name" value="PEP_carboxykinase_GTP"/>
</dbReference>
<dbReference type="AlphaFoldDB" id="A0A5S6Q8R7"/>
<evidence type="ECO:0000256" key="3">
    <source>
        <dbReference type="ARBA" id="ARBA00011245"/>
    </source>
</evidence>
<dbReference type="FunFam" id="3.40.449.10:FF:000003">
    <property type="entry name" value="Phosphoenolpyruvate carboxykinase, cytosolic [GTP]"/>
    <property type="match status" value="1"/>
</dbReference>
<evidence type="ECO:0000259" key="16">
    <source>
        <dbReference type="Pfam" id="PF17297"/>
    </source>
</evidence>
<evidence type="ECO:0000256" key="11">
    <source>
        <dbReference type="ARBA" id="ARBA00051400"/>
    </source>
</evidence>
<dbReference type="Pfam" id="PF17297">
    <property type="entry name" value="PEPCK_N"/>
    <property type="match status" value="1"/>
</dbReference>
<protein>
    <recommendedName>
        <fullName evidence="14">Phosphoenolpyruvate carboxykinase [GTP]</fullName>
        <ecNumber evidence="4">4.1.1.32</ecNumber>
    </recommendedName>
</protein>
<evidence type="ECO:0000259" key="15">
    <source>
        <dbReference type="Pfam" id="PF00821"/>
    </source>
</evidence>
<dbReference type="GO" id="GO:0004613">
    <property type="term" value="F:phosphoenolpyruvate carboxykinase (GTP) activity"/>
    <property type="evidence" value="ECO:0007669"/>
    <property type="project" value="UniProtKB-EC"/>
</dbReference>
<reference evidence="18" key="1">
    <citation type="submission" date="2019-12" db="UniProtKB">
        <authorList>
            <consortium name="WormBaseParasite"/>
        </authorList>
    </citation>
    <scope>IDENTIFICATION</scope>
</reference>
<evidence type="ECO:0000313" key="18">
    <source>
        <dbReference type="WBParaSite" id="TMUE_1000003357.1"/>
    </source>
</evidence>
<evidence type="ECO:0000256" key="9">
    <source>
        <dbReference type="ARBA" id="ARBA00023211"/>
    </source>
</evidence>
<dbReference type="GO" id="GO:0005829">
    <property type="term" value="C:cytosol"/>
    <property type="evidence" value="ECO:0007669"/>
    <property type="project" value="TreeGrafter"/>
</dbReference>
<dbReference type="GO" id="GO:0030145">
    <property type="term" value="F:manganese ion binding"/>
    <property type="evidence" value="ECO:0007669"/>
    <property type="project" value="TreeGrafter"/>
</dbReference>
<dbReference type="HAMAP" id="MF_00452">
    <property type="entry name" value="PEPCK_GTP"/>
    <property type="match status" value="1"/>
</dbReference>
<evidence type="ECO:0000256" key="5">
    <source>
        <dbReference type="ARBA" id="ARBA00022723"/>
    </source>
</evidence>
<dbReference type="STRING" id="70415.A0A5S6Q8R7"/>
<evidence type="ECO:0000256" key="12">
    <source>
        <dbReference type="ARBA" id="ARBA00058806"/>
    </source>
</evidence>
<comment type="subunit">
    <text evidence="3">Monomer.</text>
</comment>
<dbReference type="PANTHER" id="PTHR11561">
    <property type="entry name" value="PHOSPHOENOLPYRUVATE CARBOXYKINASE"/>
    <property type="match status" value="1"/>
</dbReference>
<keyword evidence="8" id="KW-0342">GTP-binding</keyword>
<dbReference type="InterPro" id="IPR008210">
    <property type="entry name" value="PEP_carboxykinase_N"/>
</dbReference>
<dbReference type="InterPro" id="IPR035078">
    <property type="entry name" value="PEP_carboxykinase_GTP_N"/>
</dbReference>
<dbReference type="EC" id="4.1.1.32" evidence="4"/>
<comment type="cofactor">
    <cofactor evidence="1">
        <name>Mn(2+)</name>
        <dbReference type="ChEBI" id="CHEBI:29035"/>
    </cofactor>
</comment>
<dbReference type="NCBIfam" id="NF003253">
    <property type="entry name" value="PRK04210.1"/>
    <property type="match status" value="1"/>
</dbReference>
<proteinExistence type="inferred from homology"/>
<dbReference type="GO" id="GO:0042594">
    <property type="term" value="P:response to starvation"/>
    <property type="evidence" value="ECO:0007669"/>
    <property type="project" value="TreeGrafter"/>
</dbReference>
<dbReference type="InterPro" id="IPR018091">
    <property type="entry name" value="PEP_carboxykin_GTP_CS"/>
</dbReference>
<feature type="domain" description="Phosphoenolpyruvate carboxykinase GTP-utilising N-terminal" evidence="16">
    <location>
        <begin position="141"/>
        <end position="369"/>
    </location>
</feature>
<keyword evidence="5" id="KW-0479">Metal-binding</keyword>
<comment type="function">
    <text evidence="13">In parasitic nematodes PEPCK carboxylates phosphoenolpyruvate to oxaloacetate thus introducing the products of glycolysis to mitochondrial metabolism.</text>
</comment>
<name>A0A5S6Q8R7_TRIMR</name>
<dbReference type="GO" id="GO:0046327">
    <property type="term" value="P:glycerol biosynthetic process from pyruvate"/>
    <property type="evidence" value="ECO:0007669"/>
    <property type="project" value="TreeGrafter"/>
</dbReference>
<dbReference type="PANTHER" id="PTHR11561:SF0">
    <property type="entry name" value="PHOSPHOENOLPYRUVATE CARBOXYKINASE [GTP]-RELATED"/>
    <property type="match status" value="1"/>
</dbReference>
<dbReference type="Proteomes" id="UP000046395">
    <property type="component" value="Unassembled WGS sequence"/>
</dbReference>
<keyword evidence="7" id="KW-0210">Decarboxylase</keyword>
<dbReference type="PROSITE" id="PS00505">
    <property type="entry name" value="PEPCK_GTP"/>
    <property type="match status" value="1"/>
</dbReference>
<evidence type="ECO:0000256" key="10">
    <source>
        <dbReference type="ARBA" id="ARBA00023239"/>
    </source>
</evidence>
<keyword evidence="10" id="KW-0456">Lyase</keyword>
<dbReference type="InterPro" id="IPR035077">
    <property type="entry name" value="PEP_carboxykinase_GTP_C"/>
</dbReference>
<dbReference type="InterPro" id="IPR013035">
    <property type="entry name" value="PEP_carboxykinase_C"/>
</dbReference>
<dbReference type="GO" id="GO:0033993">
    <property type="term" value="P:response to lipid"/>
    <property type="evidence" value="ECO:0007669"/>
    <property type="project" value="TreeGrafter"/>
</dbReference>
<dbReference type="GO" id="GO:0071333">
    <property type="term" value="P:cellular response to glucose stimulus"/>
    <property type="evidence" value="ECO:0007669"/>
    <property type="project" value="TreeGrafter"/>
</dbReference>
<dbReference type="WBParaSite" id="TMUE_1000003357.1">
    <property type="protein sequence ID" value="TMUE_1000003357.1"/>
    <property type="gene ID" value="WBGene00288441"/>
</dbReference>
<dbReference type="GO" id="GO:0006107">
    <property type="term" value="P:oxaloacetate metabolic process"/>
    <property type="evidence" value="ECO:0007669"/>
    <property type="project" value="TreeGrafter"/>
</dbReference>
<dbReference type="GO" id="GO:0019543">
    <property type="term" value="P:propionate catabolic process"/>
    <property type="evidence" value="ECO:0007669"/>
    <property type="project" value="TreeGrafter"/>
</dbReference>
<evidence type="ECO:0000256" key="2">
    <source>
        <dbReference type="ARBA" id="ARBA00005796"/>
    </source>
</evidence>
<sequence length="735" mass="81599">MNSSDKIPCSPALLCKAIKGEASFNGAQVRLPVQRRQRSSVDLARSGPISVVSLFERCGCADWGVSVRCLFCRFGYQSLPTVGRRRRALQRCAVESYAMSCRSLESLSDAQMVLGDLVTKTICQIPIVKGNFEHLPKKVQKFVAEKAALMGPANIYICDGSVQEGIDITGEMMEKGMLFPLSKMENCFLCRTDPRDVARVESKTFMSTPDKYATVTHCPPGITPIMANWMSPDQLAQELDDRFPGCMKGRTMYVIPFSMGPIGSKLSKIGIELTDSAYVVMCMRIMTRAGSEVLKALGDGDFVRCIHSLGCPRPVKKRVVSQWLCNPEKTIIAHRPAQREVWSFGSGYGGNSLLGKKCFALRIASNIARDEGWLAEHMLISSFTNPAGKERFIAAAFPSACGKTNMAMMLPSLPGWKVKCIGDDIAWMRFREDGQLVGINPEAGFFGVAPGTSHKTNPVAMDTCMKNTIFTNVAETADGGVFWEGMEKEIADKNIQMTNWLGEPWKIGQPGKSAHPNSRFTTPANQCPIMHPKWEDTAGVPIDAIIFGGRRPEGVPLVFETFSWLHGIFTGACLKSEATAAAEHAGKSIMHDPMAMRPFMGYNFGKYLQHWINVGKPPHKPPKIFHVNWFRQTKDGKFLWPGFGDNVRVVDWILRRLDGEDIAEKSPIGLLPKKGTINTDGLGEVNWDELFSLPKDYWQEDSKEVRKFFDEQVGPDLPAEIRAELDAQEQRIKAM</sequence>
<feature type="domain" description="Phosphoenolpyruvate carboxykinase C-terminal P-loop" evidence="15">
    <location>
        <begin position="373"/>
        <end position="731"/>
    </location>
</feature>
<evidence type="ECO:0000256" key="8">
    <source>
        <dbReference type="ARBA" id="ARBA00023134"/>
    </source>
</evidence>
<evidence type="ECO:0000256" key="7">
    <source>
        <dbReference type="ARBA" id="ARBA00022793"/>
    </source>
</evidence>
<evidence type="ECO:0000256" key="4">
    <source>
        <dbReference type="ARBA" id="ARBA00012306"/>
    </source>
</evidence>
<keyword evidence="6" id="KW-0547">Nucleotide-binding</keyword>
<dbReference type="Pfam" id="PF00821">
    <property type="entry name" value="PEPCK_GTP"/>
    <property type="match status" value="1"/>
</dbReference>
<comment type="function">
    <text evidence="12">Catalyzes the conversion of oxaloacetate (OAA) to phosphoenolpyruvate (PEP), the rate-limiting step in the metabolic pathway that produces glucose from lactate and other precursors derived from the citric acid cycle.</text>
</comment>
<dbReference type="FunFam" id="3.90.228.20:FF:000005">
    <property type="entry name" value="Phosphoenolpyruvate carboxykinase [GTP], mitochondrial"/>
    <property type="match status" value="1"/>
</dbReference>
<comment type="similarity">
    <text evidence="2">Belongs to the phosphoenolpyruvate carboxykinase [GTP] family.</text>
</comment>
<keyword evidence="17" id="KW-1185">Reference proteome</keyword>
<dbReference type="SUPFAM" id="SSF68923">
    <property type="entry name" value="PEP carboxykinase N-terminal domain"/>
    <property type="match status" value="1"/>
</dbReference>
<accession>A0A5S6Q8R7</accession>
<dbReference type="Gene3D" id="3.40.449.10">
    <property type="entry name" value="Phosphoenolpyruvate Carboxykinase, domain 1"/>
    <property type="match status" value="1"/>
</dbReference>
<evidence type="ECO:0000256" key="13">
    <source>
        <dbReference type="ARBA" id="ARBA00058921"/>
    </source>
</evidence>
<dbReference type="GO" id="GO:0005525">
    <property type="term" value="F:GTP binding"/>
    <property type="evidence" value="ECO:0007669"/>
    <property type="project" value="UniProtKB-KW"/>
</dbReference>
<dbReference type="CDD" id="cd00819">
    <property type="entry name" value="PEPCK_GTP"/>
    <property type="match status" value="1"/>
</dbReference>
<evidence type="ECO:0000256" key="1">
    <source>
        <dbReference type="ARBA" id="ARBA00001936"/>
    </source>
</evidence>